<proteinExistence type="predicted"/>
<dbReference type="CDD" id="cd01282">
    <property type="entry name" value="HTH_MerR-like_sg3"/>
    <property type="match status" value="1"/>
</dbReference>
<dbReference type="InterPro" id="IPR000551">
    <property type="entry name" value="MerR-type_HTH_dom"/>
</dbReference>
<dbReference type="PANTHER" id="PTHR30204:SF97">
    <property type="entry name" value="MERR FAMILY REGULATORY PROTEIN"/>
    <property type="match status" value="1"/>
</dbReference>
<evidence type="ECO:0000313" key="4">
    <source>
        <dbReference type="Proteomes" id="UP001501470"/>
    </source>
</evidence>
<evidence type="ECO:0000313" key="3">
    <source>
        <dbReference type="EMBL" id="GAA1529876.1"/>
    </source>
</evidence>
<name>A0ABP4LR87_9ACTN</name>
<feature type="domain" description="HTH merR-type" evidence="2">
    <location>
        <begin position="1"/>
        <end position="68"/>
    </location>
</feature>
<comment type="caution">
    <text evidence="3">The sequence shown here is derived from an EMBL/GenBank/DDBJ whole genome shotgun (WGS) entry which is preliminary data.</text>
</comment>
<dbReference type="InterPro" id="IPR047057">
    <property type="entry name" value="MerR_fam"/>
</dbReference>
<sequence length="124" mass="13292">MRIGELATRAGVSVRALRYYEEQGLLGADRSPSGQRHYPDGAVDRVMLVQQLYAAGLSSRRILDLLPCVYTGHATPETLRLLAEERSRIDAQVAGLTATRDRLDAVIAAAEASVTDGCVPPATA</sequence>
<protein>
    <submittedName>
        <fullName evidence="3">MerR family transcriptional regulator</fullName>
    </submittedName>
</protein>
<dbReference type="RefSeq" id="WP_344504907.1">
    <property type="nucleotide sequence ID" value="NZ_BAAAQD010000011.1"/>
</dbReference>
<keyword evidence="4" id="KW-1185">Reference proteome</keyword>
<organism evidence="3 4">
    <name type="scientific">Dactylosporangium maewongense</name>
    <dbReference type="NCBI Taxonomy" id="634393"/>
    <lineage>
        <taxon>Bacteria</taxon>
        <taxon>Bacillati</taxon>
        <taxon>Actinomycetota</taxon>
        <taxon>Actinomycetes</taxon>
        <taxon>Micromonosporales</taxon>
        <taxon>Micromonosporaceae</taxon>
        <taxon>Dactylosporangium</taxon>
    </lineage>
</organism>
<keyword evidence="1" id="KW-0238">DNA-binding</keyword>
<evidence type="ECO:0000256" key="1">
    <source>
        <dbReference type="ARBA" id="ARBA00023125"/>
    </source>
</evidence>
<dbReference type="PROSITE" id="PS00552">
    <property type="entry name" value="HTH_MERR_1"/>
    <property type="match status" value="1"/>
</dbReference>
<dbReference type="PROSITE" id="PS50937">
    <property type="entry name" value="HTH_MERR_2"/>
    <property type="match status" value="1"/>
</dbReference>
<dbReference type="PANTHER" id="PTHR30204">
    <property type="entry name" value="REDOX-CYCLING DRUG-SENSING TRANSCRIPTIONAL ACTIVATOR SOXR"/>
    <property type="match status" value="1"/>
</dbReference>
<dbReference type="Proteomes" id="UP001501470">
    <property type="component" value="Unassembled WGS sequence"/>
</dbReference>
<dbReference type="EMBL" id="BAAAQD010000011">
    <property type="protein sequence ID" value="GAA1529876.1"/>
    <property type="molecule type" value="Genomic_DNA"/>
</dbReference>
<reference evidence="4" key="1">
    <citation type="journal article" date="2019" name="Int. J. Syst. Evol. Microbiol.">
        <title>The Global Catalogue of Microorganisms (GCM) 10K type strain sequencing project: providing services to taxonomists for standard genome sequencing and annotation.</title>
        <authorList>
            <consortium name="The Broad Institute Genomics Platform"/>
            <consortium name="The Broad Institute Genome Sequencing Center for Infectious Disease"/>
            <person name="Wu L."/>
            <person name="Ma J."/>
        </authorList>
    </citation>
    <scope>NUCLEOTIDE SEQUENCE [LARGE SCALE GENOMIC DNA]</scope>
    <source>
        <strain evidence="4">JCM 15933</strain>
    </source>
</reference>
<dbReference type="PRINTS" id="PR00040">
    <property type="entry name" value="HTHMERR"/>
</dbReference>
<dbReference type="Gene3D" id="1.10.1660.10">
    <property type="match status" value="1"/>
</dbReference>
<dbReference type="InterPro" id="IPR009061">
    <property type="entry name" value="DNA-bd_dom_put_sf"/>
</dbReference>
<dbReference type="SMART" id="SM00422">
    <property type="entry name" value="HTH_MERR"/>
    <property type="match status" value="1"/>
</dbReference>
<evidence type="ECO:0000259" key="2">
    <source>
        <dbReference type="PROSITE" id="PS50937"/>
    </source>
</evidence>
<dbReference type="Pfam" id="PF13411">
    <property type="entry name" value="MerR_1"/>
    <property type="match status" value="1"/>
</dbReference>
<accession>A0ABP4LR87</accession>
<gene>
    <name evidence="3" type="ORF">GCM10009827_053990</name>
</gene>
<dbReference type="SUPFAM" id="SSF46955">
    <property type="entry name" value="Putative DNA-binding domain"/>
    <property type="match status" value="1"/>
</dbReference>